<accession>A0ABQ3K863</accession>
<evidence type="ECO:0000313" key="2">
    <source>
        <dbReference type="Proteomes" id="UP000649955"/>
    </source>
</evidence>
<reference evidence="2" key="1">
    <citation type="journal article" date="2019" name="Int. J. Syst. Evol. Microbiol.">
        <title>The Global Catalogue of Microorganisms (GCM) 10K type strain sequencing project: providing services to taxonomists for standard genome sequencing and annotation.</title>
        <authorList>
            <consortium name="The Broad Institute Genomics Platform"/>
            <consortium name="The Broad Institute Genome Sequencing Center for Infectious Disease"/>
            <person name="Wu L."/>
            <person name="Ma J."/>
        </authorList>
    </citation>
    <scope>NUCLEOTIDE SEQUENCE [LARGE SCALE GENOMIC DNA]</scope>
    <source>
        <strain evidence="2">CGMCC 4.7680</strain>
    </source>
</reference>
<name>A0ABQ3K863_9PSEU</name>
<dbReference type="Proteomes" id="UP000649955">
    <property type="component" value="Unassembled WGS sequence"/>
</dbReference>
<comment type="caution">
    <text evidence="1">The sequence shown here is derived from an EMBL/GenBank/DDBJ whole genome shotgun (WGS) entry which is preliminary data.</text>
</comment>
<organism evidence="1 2">
    <name type="scientific">Amycolatopsis bullii</name>
    <dbReference type="NCBI Taxonomy" id="941987"/>
    <lineage>
        <taxon>Bacteria</taxon>
        <taxon>Bacillati</taxon>
        <taxon>Actinomycetota</taxon>
        <taxon>Actinomycetes</taxon>
        <taxon>Pseudonocardiales</taxon>
        <taxon>Pseudonocardiaceae</taxon>
        <taxon>Amycolatopsis</taxon>
    </lineage>
</organism>
<dbReference type="EMBL" id="BNAW01000007">
    <property type="protein sequence ID" value="GHG06361.1"/>
    <property type="molecule type" value="Genomic_DNA"/>
</dbReference>
<gene>
    <name evidence="1" type="ORF">GCM10017567_23190</name>
</gene>
<evidence type="ECO:0000313" key="1">
    <source>
        <dbReference type="EMBL" id="GHG06361.1"/>
    </source>
</evidence>
<keyword evidence="2" id="KW-1185">Reference proteome</keyword>
<sequence>MRAFPRDPDQYHGEAVEGGHVRVGARGRVFEGLHDAILANRKSIGQDGHPRRSPAVLGRTGRTSLSAVFDAFVR</sequence>
<proteinExistence type="predicted"/>
<protein>
    <submittedName>
        <fullName evidence="1">Uncharacterized protein</fullName>
    </submittedName>
</protein>